<protein>
    <submittedName>
        <fullName evidence="1">Uncharacterized protein</fullName>
    </submittedName>
</protein>
<gene>
    <name evidence="1" type="ORF">ONZ43_g6459</name>
</gene>
<evidence type="ECO:0000313" key="1">
    <source>
        <dbReference type="EMBL" id="KAJ8108328.1"/>
    </source>
</evidence>
<accession>A0ACC2I048</accession>
<name>A0ACC2I048_9PEZI</name>
<dbReference type="Proteomes" id="UP001153334">
    <property type="component" value="Unassembled WGS sequence"/>
</dbReference>
<proteinExistence type="predicted"/>
<reference evidence="1" key="1">
    <citation type="submission" date="2022-11" db="EMBL/GenBank/DDBJ databases">
        <title>Genome Sequence of Nemania bipapillata.</title>
        <authorList>
            <person name="Buettner E."/>
        </authorList>
    </citation>
    <scope>NUCLEOTIDE SEQUENCE</scope>
    <source>
        <strain evidence="1">CP14</strain>
    </source>
</reference>
<sequence>MSETPVTARPPYMLSMRNIHEANRKAVELIAKNNIAGVNPVGMPRNDAHRAALVKRLFDSILDLSNTLEHSKSQHYKYIASADRFPSEVVELTCWRLLDHLEHSQAGICDIDPWFTTEGPSYQAYDSFMGRFEDVVKGLKESKALCCSLFLIAQFSARLSWNPKKEHKVYRANIALDAISSMTNLLIAKGN</sequence>
<organism evidence="1 2">
    <name type="scientific">Nemania bipapillata</name>
    <dbReference type="NCBI Taxonomy" id="110536"/>
    <lineage>
        <taxon>Eukaryota</taxon>
        <taxon>Fungi</taxon>
        <taxon>Dikarya</taxon>
        <taxon>Ascomycota</taxon>
        <taxon>Pezizomycotina</taxon>
        <taxon>Sordariomycetes</taxon>
        <taxon>Xylariomycetidae</taxon>
        <taxon>Xylariales</taxon>
        <taxon>Xylariaceae</taxon>
        <taxon>Nemania</taxon>
    </lineage>
</organism>
<comment type="caution">
    <text evidence="1">The sequence shown here is derived from an EMBL/GenBank/DDBJ whole genome shotgun (WGS) entry which is preliminary data.</text>
</comment>
<keyword evidence="2" id="KW-1185">Reference proteome</keyword>
<evidence type="ECO:0000313" key="2">
    <source>
        <dbReference type="Proteomes" id="UP001153334"/>
    </source>
</evidence>
<dbReference type="EMBL" id="JAPESX010002312">
    <property type="protein sequence ID" value="KAJ8108328.1"/>
    <property type="molecule type" value="Genomic_DNA"/>
</dbReference>